<gene>
    <name evidence="1" type="ORF">UFOPK4422_01576</name>
</gene>
<accession>A0A6J7W1I8</accession>
<sequence>MVRAAQMLAEMCAEVGDVEGVYWATAKGLLAVPGHEDLVATRLRLQSDRGDTAALHSEWQAYCRVVAHDPWGQGEPSLKMLSLWRELHANESYPSSTAGSI</sequence>
<name>A0A6J7W1I8_9ZZZZ</name>
<organism evidence="1">
    <name type="scientific">freshwater metagenome</name>
    <dbReference type="NCBI Taxonomy" id="449393"/>
    <lineage>
        <taxon>unclassified sequences</taxon>
        <taxon>metagenomes</taxon>
        <taxon>ecological metagenomes</taxon>
    </lineage>
</organism>
<dbReference type="AlphaFoldDB" id="A0A6J7W1I8"/>
<protein>
    <submittedName>
        <fullName evidence="1">Unannotated protein</fullName>
    </submittedName>
</protein>
<dbReference type="EMBL" id="CAFBRX010000219">
    <property type="protein sequence ID" value="CAB5134899.1"/>
    <property type="molecule type" value="Genomic_DNA"/>
</dbReference>
<proteinExistence type="predicted"/>
<reference evidence="1" key="1">
    <citation type="submission" date="2020-05" db="EMBL/GenBank/DDBJ databases">
        <authorList>
            <person name="Chiriac C."/>
            <person name="Salcher M."/>
            <person name="Ghai R."/>
            <person name="Kavagutti S V."/>
        </authorList>
    </citation>
    <scope>NUCLEOTIDE SEQUENCE</scope>
</reference>
<evidence type="ECO:0000313" key="1">
    <source>
        <dbReference type="EMBL" id="CAB5134899.1"/>
    </source>
</evidence>